<organism evidence="2 3">
    <name type="scientific">Candidatus Zambryskibacteria bacterium RIFCSPLOWO2_01_FULL_43_17</name>
    <dbReference type="NCBI Taxonomy" id="1802760"/>
    <lineage>
        <taxon>Bacteria</taxon>
        <taxon>Candidatus Zambryskiibacteriota</taxon>
    </lineage>
</organism>
<accession>A0A1G2U4Z1</accession>
<feature type="transmembrane region" description="Helical" evidence="1">
    <location>
        <begin position="12"/>
        <end position="29"/>
    </location>
</feature>
<protein>
    <recommendedName>
        <fullName evidence="4">26 kDa periplasmic immunogenic protein</fullName>
    </recommendedName>
</protein>
<keyword evidence="1" id="KW-0472">Membrane</keyword>
<dbReference type="PANTHER" id="PTHR34387:SF2">
    <property type="entry name" value="SLR1258 PROTEIN"/>
    <property type="match status" value="1"/>
</dbReference>
<dbReference type="GO" id="GO:0006974">
    <property type="term" value="P:DNA damage response"/>
    <property type="evidence" value="ECO:0007669"/>
    <property type="project" value="TreeGrafter"/>
</dbReference>
<dbReference type="InterPro" id="IPR007497">
    <property type="entry name" value="SIMPL/DUF541"/>
</dbReference>
<evidence type="ECO:0000256" key="1">
    <source>
        <dbReference type="SAM" id="Phobius"/>
    </source>
</evidence>
<dbReference type="InterPro" id="IPR052022">
    <property type="entry name" value="26kDa_periplasmic_antigen"/>
</dbReference>
<sequence length="263" mass="28690">MDEVNKGSAWKYVPAFTIVLSLFLLVQIVSSIKEYRYIGGDALPQNVITVNGEGKTFAVPDIATFSFSVIEEGKTVKEAQDKATVKMDLALAAMKALGIENKDIKTSGYNAYPKYENEQIVCITYPCPVGRQKIIGYEVNQNITVKVRKIDDAGKTIDAVTTAGASNVSGISFTIDDEDALTRDARKKAIEDAREKAKELAKDLDVRLVRIVNFSENGRGYPMYFKTEASLGMGGADSAVPAPTLPVGENEIVSNVTITYEIR</sequence>
<dbReference type="EMBL" id="MHWD01000008">
    <property type="protein sequence ID" value="OHB04555.1"/>
    <property type="molecule type" value="Genomic_DNA"/>
</dbReference>
<dbReference type="Gene3D" id="3.30.70.2970">
    <property type="entry name" value="Protein of unknown function (DUF541), domain 2"/>
    <property type="match status" value="1"/>
</dbReference>
<dbReference type="PANTHER" id="PTHR34387">
    <property type="entry name" value="SLR1258 PROTEIN"/>
    <property type="match status" value="1"/>
</dbReference>
<keyword evidence="1" id="KW-1133">Transmembrane helix</keyword>
<dbReference type="AlphaFoldDB" id="A0A1G2U4Z1"/>
<comment type="caution">
    <text evidence="2">The sequence shown here is derived from an EMBL/GenBank/DDBJ whole genome shotgun (WGS) entry which is preliminary data.</text>
</comment>
<evidence type="ECO:0000313" key="3">
    <source>
        <dbReference type="Proteomes" id="UP000179283"/>
    </source>
</evidence>
<dbReference type="Gene3D" id="3.30.110.170">
    <property type="entry name" value="Protein of unknown function (DUF541), domain 1"/>
    <property type="match status" value="1"/>
</dbReference>
<reference evidence="2 3" key="1">
    <citation type="journal article" date="2016" name="Nat. Commun.">
        <title>Thousands of microbial genomes shed light on interconnected biogeochemical processes in an aquifer system.</title>
        <authorList>
            <person name="Anantharaman K."/>
            <person name="Brown C.T."/>
            <person name="Hug L.A."/>
            <person name="Sharon I."/>
            <person name="Castelle C.J."/>
            <person name="Probst A.J."/>
            <person name="Thomas B.C."/>
            <person name="Singh A."/>
            <person name="Wilkins M.J."/>
            <person name="Karaoz U."/>
            <person name="Brodie E.L."/>
            <person name="Williams K.H."/>
            <person name="Hubbard S.S."/>
            <person name="Banfield J.F."/>
        </authorList>
    </citation>
    <scope>NUCLEOTIDE SEQUENCE [LARGE SCALE GENOMIC DNA]</scope>
</reference>
<evidence type="ECO:0008006" key="4">
    <source>
        <dbReference type="Google" id="ProtNLM"/>
    </source>
</evidence>
<dbReference type="Pfam" id="PF04402">
    <property type="entry name" value="SIMPL"/>
    <property type="match status" value="1"/>
</dbReference>
<gene>
    <name evidence="2" type="ORF">A2920_01250</name>
</gene>
<keyword evidence="1" id="KW-0812">Transmembrane</keyword>
<proteinExistence type="predicted"/>
<evidence type="ECO:0000313" key="2">
    <source>
        <dbReference type="EMBL" id="OHB04555.1"/>
    </source>
</evidence>
<dbReference type="Proteomes" id="UP000179283">
    <property type="component" value="Unassembled WGS sequence"/>
</dbReference>
<name>A0A1G2U4Z1_9BACT</name>